<dbReference type="RefSeq" id="XP_060327189.1">
    <property type="nucleotide sequence ID" value="XM_060473909.1"/>
</dbReference>
<name>A0AA39MXZ0_ARMTA</name>
<reference evidence="1" key="1">
    <citation type="submission" date="2023-06" db="EMBL/GenBank/DDBJ databases">
        <authorList>
            <consortium name="Lawrence Berkeley National Laboratory"/>
            <person name="Ahrendt S."/>
            <person name="Sahu N."/>
            <person name="Indic B."/>
            <person name="Wong-Bajracharya J."/>
            <person name="Merenyi Z."/>
            <person name="Ke H.-M."/>
            <person name="Monk M."/>
            <person name="Kocsube S."/>
            <person name="Drula E."/>
            <person name="Lipzen A."/>
            <person name="Balint B."/>
            <person name="Henrissat B."/>
            <person name="Andreopoulos B."/>
            <person name="Martin F.M."/>
            <person name="Harder C.B."/>
            <person name="Rigling D."/>
            <person name="Ford K.L."/>
            <person name="Foster G.D."/>
            <person name="Pangilinan J."/>
            <person name="Papanicolaou A."/>
            <person name="Barry K."/>
            <person name="LaButti K."/>
            <person name="Viragh M."/>
            <person name="Koriabine M."/>
            <person name="Yan M."/>
            <person name="Riley R."/>
            <person name="Champramary S."/>
            <person name="Plett K.L."/>
            <person name="Tsai I.J."/>
            <person name="Slot J."/>
            <person name="Sipos G."/>
            <person name="Plett J."/>
            <person name="Nagy L.G."/>
            <person name="Grigoriev I.V."/>
        </authorList>
    </citation>
    <scope>NUCLEOTIDE SEQUENCE</scope>
    <source>
        <strain evidence="1">CCBAS 213</strain>
    </source>
</reference>
<organism evidence="1 2">
    <name type="scientific">Armillaria tabescens</name>
    <name type="common">Ringless honey mushroom</name>
    <name type="synonym">Agaricus tabescens</name>
    <dbReference type="NCBI Taxonomy" id="1929756"/>
    <lineage>
        <taxon>Eukaryota</taxon>
        <taxon>Fungi</taxon>
        <taxon>Dikarya</taxon>
        <taxon>Basidiomycota</taxon>
        <taxon>Agaricomycotina</taxon>
        <taxon>Agaricomycetes</taxon>
        <taxon>Agaricomycetidae</taxon>
        <taxon>Agaricales</taxon>
        <taxon>Marasmiineae</taxon>
        <taxon>Physalacriaceae</taxon>
        <taxon>Desarmillaria</taxon>
    </lineage>
</organism>
<proteinExistence type="predicted"/>
<comment type="caution">
    <text evidence="1">The sequence shown here is derived from an EMBL/GenBank/DDBJ whole genome shotgun (WGS) entry which is preliminary data.</text>
</comment>
<dbReference type="PANTHER" id="PTHR33266">
    <property type="entry name" value="CHROMOSOME 15, WHOLE GENOME SHOTGUN SEQUENCE"/>
    <property type="match status" value="1"/>
</dbReference>
<dbReference type="AlphaFoldDB" id="A0AA39MXZ0"/>
<dbReference type="Proteomes" id="UP001175211">
    <property type="component" value="Unassembled WGS sequence"/>
</dbReference>
<dbReference type="PANTHER" id="PTHR33266:SF1">
    <property type="entry name" value="F-BOX DOMAIN-CONTAINING PROTEIN"/>
    <property type="match status" value="1"/>
</dbReference>
<protein>
    <submittedName>
        <fullName evidence="1">Uncharacterized protein</fullName>
    </submittedName>
</protein>
<dbReference type="GeneID" id="85357457"/>
<evidence type="ECO:0000313" key="2">
    <source>
        <dbReference type="Proteomes" id="UP001175211"/>
    </source>
</evidence>
<sequence length="580" mass="65052">MTEGQSMSGPGDFRKNFFKDVVDAATKEKHSGIAEVEKAYQDLEDAIYSNSDLSRGSTTSLPLPKIYIMWDEAHYLEKGLLRRESISGFSILEHGKKISFSFFVSLSGRIAPAAPPRSVDSSTRIHEGTLESVPPFTDLGFDQLMSGRQVGRIGAQTLADVTKLEYVVHMGRPLWGGRYDVGDKHVKNSIFDFAHEKLLCQKRWDFKGIKLSLQQTFACLSQRLALELDSRTRAALLEEKNLIENHMRVCLETGTGLDGLLTASSSEPILSEVSSLTTRWCKDNFSMAEALKMVLSYFPIRQEHHGALLVLVLFTIARDSAIPRDHEYSKDIFIVPVLSFFEQLFTEDISDMLPSRVGSAHESRTFKEEFSRASLHFNHCIKPQNTGALNRSTLLGFIARGAAIVHHAGVDMTIPFLFYDLELIKWNVGFILAKVDHQAMPRARLFDTMDPFVLGLFEDGEPTVPIIRIIFALGVPTEKAKLVRMPPYMQGDFTSYDFWCAGMSPEIVKPGVSATSWTWDALLAASCGRARDSDSQSAEGSACRRQQEPLVGMDKEHWNQFVDFTALDEGKAEDYLKDRH</sequence>
<evidence type="ECO:0000313" key="1">
    <source>
        <dbReference type="EMBL" id="KAK0450318.1"/>
    </source>
</evidence>
<gene>
    <name evidence="1" type="ORF">EV420DRAFT_1562921</name>
</gene>
<keyword evidence="2" id="KW-1185">Reference proteome</keyword>
<accession>A0AA39MXZ0</accession>
<dbReference type="EMBL" id="JAUEPS010000036">
    <property type="protein sequence ID" value="KAK0450318.1"/>
    <property type="molecule type" value="Genomic_DNA"/>
</dbReference>